<keyword evidence="1" id="KW-0812">Transmembrane</keyword>
<reference evidence="3" key="1">
    <citation type="submission" date="2009-12" db="EMBL/GenBank/DDBJ databases">
        <title>Complete sequence of Treponema azotonutricium strain ZAS-9.</title>
        <authorList>
            <person name="Tetu S.G."/>
            <person name="Matson E."/>
            <person name="Ren Q."/>
            <person name="Seshadri R."/>
            <person name="Elbourne L."/>
            <person name="Hassan K.A."/>
            <person name="Durkin A."/>
            <person name="Radune D."/>
            <person name="Mohamoud Y."/>
            <person name="Shay R."/>
            <person name="Jin S."/>
            <person name="Zhang X."/>
            <person name="Lucey K."/>
            <person name="Ballor N.R."/>
            <person name="Ottesen E."/>
            <person name="Rosenthal R."/>
            <person name="Allen A."/>
            <person name="Leadbetter J.R."/>
            <person name="Paulsen I.T."/>
        </authorList>
    </citation>
    <scope>NUCLEOTIDE SEQUENCE [LARGE SCALE GENOMIC DNA]</scope>
    <source>
        <strain evidence="3">ATCC BAA-888 / DSM 13862 / ZAS-9</strain>
    </source>
</reference>
<evidence type="ECO:0000256" key="1">
    <source>
        <dbReference type="SAM" id="Phobius"/>
    </source>
</evidence>
<organism evidence="2 3">
    <name type="scientific">Leadbettera azotonutricia (strain ATCC BAA-888 / DSM 13862 / ZAS-9)</name>
    <name type="common">Treponema azotonutricium</name>
    <dbReference type="NCBI Taxonomy" id="545695"/>
    <lineage>
        <taxon>Bacteria</taxon>
        <taxon>Pseudomonadati</taxon>
        <taxon>Spirochaetota</taxon>
        <taxon>Spirochaetia</taxon>
        <taxon>Spirochaetales</taxon>
        <taxon>Breznakiellaceae</taxon>
        <taxon>Leadbettera</taxon>
    </lineage>
</organism>
<name>F5Y9I8_LEAAZ</name>
<dbReference type="AlphaFoldDB" id="F5Y9I8"/>
<dbReference type="HOGENOM" id="CLU_3012942_0_0_12"/>
<reference evidence="2 3" key="2">
    <citation type="journal article" date="2011" name="ISME J.">
        <title>RNA-seq reveals cooperative metabolic interactions between two termite-gut spirochete species in co-culture.</title>
        <authorList>
            <person name="Rosenthal A.Z."/>
            <person name="Matson E.G."/>
            <person name="Eldar A."/>
            <person name="Leadbetter J.R."/>
        </authorList>
    </citation>
    <scope>NUCLEOTIDE SEQUENCE [LARGE SCALE GENOMIC DNA]</scope>
    <source>
        <strain evidence="3">ATCC BAA-888 / DSM 13862 / ZAS-9</strain>
    </source>
</reference>
<keyword evidence="3" id="KW-1185">Reference proteome</keyword>
<evidence type="ECO:0000313" key="2">
    <source>
        <dbReference type="EMBL" id="AEF80136.1"/>
    </source>
</evidence>
<dbReference type="Proteomes" id="UP000009222">
    <property type="component" value="Chromosome"/>
</dbReference>
<dbReference type="InParanoid" id="F5Y9I8"/>
<keyword evidence="1" id="KW-1133">Transmembrane helix</keyword>
<feature type="transmembrane region" description="Helical" evidence="1">
    <location>
        <begin position="19"/>
        <end position="40"/>
    </location>
</feature>
<dbReference type="STRING" id="545695.TREAZ_0851"/>
<gene>
    <name evidence="2" type="ordered locus">TREAZ_0851</name>
</gene>
<dbReference type="KEGG" id="taz:TREAZ_0851"/>
<accession>F5Y9I8</accession>
<protein>
    <submittedName>
        <fullName evidence="2">Uncharacterized protein</fullName>
    </submittedName>
</protein>
<sequence length="56" mass="6293">MDNLNGINESRKTARIAGLWYLVLAIPSAFSWMYITKIFIPGDAVLTVQNILAIIR</sequence>
<evidence type="ECO:0000313" key="3">
    <source>
        <dbReference type="Proteomes" id="UP000009222"/>
    </source>
</evidence>
<keyword evidence="1" id="KW-0472">Membrane</keyword>
<proteinExistence type="predicted"/>
<dbReference type="EMBL" id="CP001841">
    <property type="protein sequence ID" value="AEF80136.1"/>
    <property type="molecule type" value="Genomic_DNA"/>
</dbReference>